<evidence type="ECO:0000313" key="1">
    <source>
        <dbReference type="EMBL" id="KDR18963.1"/>
    </source>
</evidence>
<dbReference type="InParanoid" id="A0A067R6D3"/>
<evidence type="ECO:0000313" key="2">
    <source>
        <dbReference type="Proteomes" id="UP000027135"/>
    </source>
</evidence>
<name>A0A067R6D3_ZOONE</name>
<accession>A0A067R6D3</accession>
<gene>
    <name evidence="1" type="ORF">L798_05842</name>
</gene>
<proteinExistence type="predicted"/>
<keyword evidence="2" id="KW-1185">Reference proteome</keyword>
<protein>
    <submittedName>
        <fullName evidence="1">Uncharacterized protein</fullName>
    </submittedName>
</protein>
<dbReference type="AlphaFoldDB" id="A0A067R6D3"/>
<sequence length="74" mass="8535">MGHHFPIHHQAHHGCPMGHHFPIHQAHHGCPMGHHFPIHLLQNSSQDLRGHLRPYLQNDSLALDMQFLSYSRPS</sequence>
<dbReference type="EMBL" id="KK852665">
    <property type="protein sequence ID" value="KDR18963.1"/>
    <property type="molecule type" value="Genomic_DNA"/>
</dbReference>
<reference evidence="1 2" key="1">
    <citation type="journal article" date="2014" name="Nat. Commun.">
        <title>Molecular traces of alternative social organization in a termite genome.</title>
        <authorList>
            <person name="Terrapon N."/>
            <person name="Li C."/>
            <person name="Robertson H.M."/>
            <person name="Ji L."/>
            <person name="Meng X."/>
            <person name="Booth W."/>
            <person name="Chen Z."/>
            <person name="Childers C.P."/>
            <person name="Glastad K.M."/>
            <person name="Gokhale K."/>
            <person name="Gowin J."/>
            <person name="Gronenberg W."/>
            <person name="Hermansen R.A."/>
            <person name="Hu H."/>
            <person name="Hunt B.G."/>
            <person name="Huylmans A.K."/>
            <person name="Khalil S.M."/>
            <person name="Mitchell R.D."/>
            <person name="Munoz-Torres M.C."/>
            <person name="Mustard J.A."/>
            <person name="Pan H."/>
            <person name="Reese J.T."/>
            <person name="Scharf M.E."/>
            <person name="Sun F."/>
            <person name="Vogel H."/>
            <person name="Xiao J."/>
            <person name="Yang W."/>
            <person name="Yang Z."/>
            <person name="Yang Z."/>
            <person name="Zhou J."/>
            <person name="Zhu J."/>
            <person name="Brent C.S."/>
            <person name="Elsik C.G."/>
            <person name="Goodisman M.A."/>
            <person name="Liberles D.A."/>
            <person name="Roe R.M."/>
            <person name="Vargo E.L."/>
            <person name="Vilcinskas A."/>
            <person name="Wang J."/>
            <person name="Bornberg-Bauer E."/>
            <person name="Korb J."/>
            <person name="Zhang G."/>
            <person name="Liebig J."/>
        </authorList>
    </citation>
    <scope>NUCLEOTIDE SEQUENCE [LARGE SCALE GENOMIC DNA]</scope>
    <source>
        <tissue evidence="1">Whole organism</tissue>
    </source>
</reference>
<dbReference type="Proteomes" id="UP000027135">
    <property type="component" value="Unassembled WGS sequence"/>
</dbReference>
<organism evidence="1 2">
    <name type="scientific">Zootermopsis nevadensis</name>
    <name type="common">Dampwood termite</name>
    <dbReference type="NCBI Taxonomy" id="136037"/>
    <lineage>
        <taxon>Eukaryota</taxon>
        <taxon>Metazoa</taxon>
        <taxon>Ecdysozoa</taxon>
        <taxon>Arthropoda</taxon>
        <taxon>Hexapoda</taxon>
        <taxon>Insecta</taxon>
        <taxon>Pterygota</taxon>
        <taxon>Neoptera</taxon>
        <taxon>Polyneoptera</taxon>
        <taxon>Dictyoptera</taxon>
        <taxon>Blattodea</taxon>
        <taxon>Blattoidea</taxon>
        <taxon>Termitoidae</taxon>
        <taxon>Termopsidae</taxon>
        <taxon>Zootermopsis</taxon>
    </lineage>
</organism>